<gene>
    <name evidence="5" type="ORF">CAUJ_LOCUS1780</name>
</gene>
<feature type="compositionally biased region" description="Basic and acidic residues" evidence="3">
    <location>
        <begin position="840"/>
        <end position="850"/>
    </location>
</feature>
<feature type="compositionally biased region" description="Basic and acidic residues" evidence="3">
    <location>
        <begin position="632"/>
        <end position="649"/>
    </location>
</feature>
<dbReference type="InterPro" id="IPR006630">
    <property type="entry name" value="La_HTH"/>
</dbReference>
<feature type="compositionally biased region" description="Polar residues" evidence="3">
    <location>
        <begin position="188"/>
        <end position="214"/>
    </location>
</feature>
<dbReference type="GO" id="GO:0000339">
    <property type="term" value="F:RNA cap binding"/>
    <property type="evidence" value="ECO:0007669"/>
    <property type="project" value="InterPro"/>
</dbReference>
<dbReference type="GO" id="GO:0005829">
    <property type="term" value="C:cytosol"/>
    <property type="evidence" value="ECO:0007669"/>
    <property type="project" value="TreeGrafter"/>
</dbReference>
<dbReference type="PROSITE" id="PS50961">
    <property type="entry name" value="HTH_LA"/>
    <property type="match status" value="1"/>
</dbReference>
<feature type="compositionally biased region" description="Low complexity" evidence="3">
    <location>
        <begin position="156"/>
        <end position="167"/>
    </location>
</feature>
<evidence type="ECO:0000256" key="1">
    <source>
        <dbReference type="ARBA" id="ARBA00022884"/>
    </source>
</evidence>
<dbReference type="PANTHER" id="PTHR22792:SF132">
    <property type="entry name" value="LA-RELATED PROTEIN 1"/>
    <property type="match status" value="1"/>
</dbReference>
<feature type="compositionally biased region" description="Basic and acidic residues" evidence="3">
    <location>
        <begin position="72"/>
        <end position="102"/>
    </location>
</feature>
<accession>A0A8S1GSG8</accession>
<dbReference type="Proteomes" id="UP000835052">
    <property type="component" value="Unassembled WGS sequence"/>
</dbReference>
<feature type="compositionally biased region" description="Low complexity" evidence="3">
    <location>
        <begin position="126"/>
        <end position="140"/>
    </location>
</feature>
<feature type="compositionally biased region" description="Polar residues" evidence="3">
    <location>
        <begin position="675"/>
        <end position="687"/>
    </location>
</feature>
<feature type="compositionally biased region" description="Polar residues" evidence="3">
    <location>
        <begin position="340"/>
        <end position="352"/>
    </location>
</feature>
<feature type="region of interest" description="Disordered" evidence="3">
    <location>
        <begin position="595"/>
        <end position="761"/>
    </location>
</feature>
<feature type="compositionally biased region" description="Basic and acidic residues" evidence="3">
    <location>
        <begin position="44"/>
        <end position="62"/>
    </location>
</feature>
<feature type="region of interest" description="Disordered" evidence="3">
    <location>
        <begin position="25"/>
        <end position="106"/>
    </location>
</feature>
<organism evidence="5 6">
    <name type="scientific">Caenorhabditis auriculariae</name>
    <dbReference type="NCBI Taxonomy" id="2777116"/>
    <lineage>
        <taxon>Eukaryota</taxon>
        <taxon>Metazoa</taxon>
        <taxon>Ecdysozoa</taxon>
        <taxon>Nematoda</taxon>
        <taxon>Chromadorea</taxon>
        <taxon>Rhabditida</taxon>
        <taxon>Rhabditina</taxon>
        <taxon>Rhabditomorpha</taxon>
        <taxon>Rhabditoidea</taxon>
        <taxon>Rhabditidae</taxon>
        <taxon>Peloderinae</taxon>
        <taxon>Caenorhabditis</taxon>
    </lineage>
</organism>
<feature type="domain" description="HTH La-type RNA-binding" evidence="4">
    <location>
        <begin position="519"/>
        <end position="611"/>
    </location>
</feature>
<feature type="compositionally biased region" description="Basic and acidic residues" evidence="3">
    <location>
        <begin position="890"/>
        <end position="899"/>
    </location>
</feature>
<dbReference type="Pfam" id="PF21071">
    <property type="entry name" value="LARP1_HEAT"/>
    <property type="match status" value="1"/>
</dbReference>
<keyword evidence="6" id="KW-1185">Reference proteome</keyword>
<feature type="compositionally biased region" description="Basic and acidic residues" evidence="3">
    <location>
        <begin position="231"/>
        <end position="250"/>
    </location>
</feature>
<dbReference type="SUPFAM" id="SSF46785">
    <property type="entry name" value="Winged helix' DNA-binding domain"/>
    <property type="match status" value="1"/>
</dbReference>
<dbReference type="SMART" id="SM00715">
    <property type="entry name" value="LA"/>
    <property type="match status" value="1"/>
</dbReference>
<dbReference type="InterPro" id="IPR045180">
    <property type="entry name" value="La_dom_prot"/>
</dbReference>
<dbReference type="CDD" id="cd07323">
    <property type="entry name" value="LAM"/>
    <property type="match status" value="1"/>
</dbReference>
<dbReference type="AlphaFoldDB" id="A0A8S1GSG8"/>
<sequence length="1119" mass="125841">MAERQPMLSFAKVVSGQPADFSSIDAAAIPENVPTPIQPASVNHKVDSGNTERHSKHEEKPRNYNKKRFTKNKGDRERHERKPKPEPVKVEKPAPPPEEVKPVDPPVVLEPAPLPAVNAWFKNKAEGAASAAPAAEVAAEAVEHKEEPVVKEEPITVTATAQSSTSSPEHKPAQKDSEWPSLDDNGIVSPTNSDTQENLDSGTSNQKTGKTSKNSWKRVDIAVDYGNKGKGSRDKGYKRNSEDAGKRNSADGDSDSGDEQYWVVDNGANGIYYQQGATHGWKKKVKDNDSSSPDSPVKTSSPVDDRSTNRHSYKKPFSPTHEEKFAAIVMNGNGREQNDKSSSVSRNGSTKSDYWHKNSERKDAVDKPKAYYQRNDRWQARVNPHAPPKLTPAQRKERGPLPRWEDIQDGEDNFDYMTLMDTQYAQFYTPQQFEPMPLPPDAHNATLMIQQAQHHMAAFGFRPTIAMIAPPHVLPVSPPMDSRPDSVAMVSPSIPPGAENINTSIPFAPVYPSPQPFVPISDDTLKDCVKKQIEYYFSDDNLQKDFFLRRKMNKDGFLPISLIASFPRVRSLTQDLVLICEGLRESGKVELSIDETMVRPRENPSSWPLSPTVNSPVDQVPTTSEASQRKSSAKEEPVKAQEPVKKQESARQVQTQPSTAASTSTASNARDSEQTIEQPQAGSSTNAPEEEVWEEVKPKKKPKGRNTNDKRNDSKSQNKQQSREQPDLDFQFDNEISSAGGATHATPKREKPRKSTLSTTEALEEVGDDVVNKLIIMTPMKRTLDRTGDFTTRSQNHLAFNEEVELGLRRYEEELWNEPHEKETPQKVSTVSHAEFAQLRGEKDAGERTSEPPPEIPPSIAAAPPPSVWTQKAKERAATFESTVPKSPMQRRESEEQKMSRFYPVSKPATTRDAKSPRKQKTRHSSKPPVEMPVAWVLGREDPPPAPVGVAASSSQIPANHPSVALLQENNFVQNVYSTWRQACLKQRKSLGYDCAEMNTLYRFWSFFLRDNFNRSMYEEFRKLALEDSAIGSRYGIESLFRFYSYGLEKKFRPEIYKNFQKDVREDVEKGELYGLEKLFVFLKRYKGAKHLLIDEALKSKLNEYKNVDDFYIANKEKK</sequence>
<dbReference type="PANTHER" id="PTHR22792">
    <property type="entry name" value="LUPUS LA PROTEIN-RELATED"/>
    <property type="match status" value="1"/>
</dbReference>
<dbReference type="GO" id="GO:0010494">
    <property type="term" value="C:cytoplasmic stress granule"/>
    <property type="evidence" value="ECO:0007669"/>
    <property type="project" value="TreeGrafter"/>
</dbReference>
<proteinExistence type="predicted"/>
<dbReference type="EMBL" id="CAJGYM010000003">
    <property type="protein sequence ID" value="CAD6185861.1"/>
    <property type="molecule type" value="Genomic_DNA"/>
</dbReference>
<evidence type="ECO:0000313" key="5">
    <source>
        <dbReference type="EMBL" id="CAD6185861.1"/>
    </source>
</evidence>
<dbReference type="OrthoDB" id="340227at2759"/>
<reference evidence="5" key="1">
    <citation type="submission" date="2020-10" db="EMBL/GenBank/DDBJ databases">
        <authorList>
            <person name="Kikuchi T."/>
        </authorList>
    </citation>
    <scope>NUCLEOTIDE SEQUENCE</scope>
    <source>
        <strain evidence="5">NKZ352</strain>
    </source>
</reference>
<feature type="compositionally biased region" description="Pro residues" evidence="3">
    <location>
        <begin position="851"/>
        <end position="867"/>
    </location>
</feature>
<evidence type="ECO:0000313" key="6">
    <source>
        <dbReference type="Proteomes" id="UP000835052"/>
    </source>
</evidence>
<dbReference type="InterPro" id="IPR006607">
    <property type="entry name" value="DM15"/>
</dbReference>
<feature type="compositionally biased region" description="Basic and acidic residues" evidence="3">
    <location>
        <begin position="353"/>
        <end position="379"/>
    </location>
</feature>
<feature type="compositionally biased region" description="Basic and acidic residues" evidence="3">
    <location>
        <begin position="168"/>
        <end position="178"/>
    </location>
</feature>
<feature type="region of interest" description="Disordered" evidence="3">
    <location>
        <begin position="840"/>
        <end position="929"/>
    </location>
</feature>
<evidence type="ECO:0000256" key="3">
    <source>
        <dbReference type="SAM" id="MobiDB-lite"/>
    </source>
</evidence>
<protein>
    <recommendedName>
        <fullName evidence="4">HTH La-type RNA-binding domain-containing protein</fullName>
    </recommendedName>
</protein>
<feature type="compositionally biased region" description="Low complexity" evidence="3">
    <location>
        <begin position="290"/>
        <end position="302"/>
    </location>
</feature>
<feature type="region of interest" description="Disordered" evidence="3">
    <location>
        <begin position="278"/>
        <end position="408"/>
    </location>
</feature>
<feature type="compositionally biased region" description="Basic and acidic residues" evidence="3">
    <location>
        <begin position="394"/>
        <end position="406"/>
    </location>
</feature>
<dbReference type="SMART" id="SM00684">
    <property type="entry name" value="DM15"/>
    <property type="match status" value="3"/>
</dbReference>
<name>A0A8S1GSG8_9PELO</name>
<dbReference type="InterPro" id="IPR036388">
    <property type="entry name" value="WH-like_DNA-bd_sf"/>
</dbReference>
<feature type="compositionally biased region" description="Low complexity" evidence="3">
    <location>
        <begin position="658"/>
        <end position="667"/>
    </location>
</feature>
<dbReference type="Pfam" id="PF05383">
    <property type="entry name" value="La"/>
    <property type="match status" value="1"/>
</dbReference>
<feature type="compositionally biased region" description="Basic residues" evidence="3">
    <location>
        <begin position="917"/>
        <end position="926"/>
    </location>
</feature>
<dbReference type="Gene3D" id="1.10.10.10">
    <property type="entry name" value="Winged helix-like DNA-binding domain superfamily/Winged helix DNA-binding domain"/>
    <property type="match status" value="1"/>
</dbReference>
<dbReference type="InterPro" id="IPR036390">
    <property type="entry name" value="WH_DNA-bd_sf"/>
</dbReference>
<comment type="caution">
    <text evidence="5">The sequence shown here is derived from an EMBL/GenBank/DDBJ whole genome shotgun (WGS) entry which is preliminary data.</text>
</comment>
<evidence type="ECO:0000259" key="4">
    <source>
        <dbReference type="PROSITE" id="PS50961"/>
    </source>
</evidence>
<evidence type="ECO:0000256" key="2">
    <source>
        <dbReference type="PROSITE-ProRule" id="PRU00332"/>
    </source>
</evidence>
<dbReference type="GO" id="GO:0048255">
    <property type="term" value="P:mRNA stabilization"/>
    <property type="evidence" value="ECO:0007669"/>
    <property type="project" value="InterPro"/>
</dbReference>
<feature type="compositionally biased region" description="Polar residues" evidence="3">
    <location>
        <begin position="603"/>
        <end position="630"/>
    </location>
</feature>
<feature type="region of interest" description="Disordered" evidence="3">
    <location>
        <begin position="125"/>
        <end position="262"/>
    </location>
</feature>
<feature type="compositionally biased region" description="Basic and acidic residues" evidence="3">
    <location>
        <begin position="141"/>
        <end position="154"/>
    </location>
</feature>
<feature type="compositionally biased region" description="Basic and acidic residues" evidence="3">
    <location>
        <begin position="706"/>
        <end position="726"/>
    </location>
</feature>
<dbReference type="GO" id="GO:0045727">
    <property type="term" value="P:positive regulation of translation"/>
    <property type="evidence" value="ECO:0007669"/>
    <property type="project" value="TreeGrafter"/>
</dbReference>
<keyword evidence="1 2" id="KW-0694">RNA-binding</keyword>